<dbReference type="InterPro" id="IPR025341">
    <property type="entry name" value="DUF4247"/>
</dbReference>
<protein>
    <submittedName>
        <fullName evidence="2">DUF4247 domain-containing protein</fullName>
    </submittedName>
</protein>
<dbReference type="Proteomes" id="UP000565715">
    <property type="component" value="Unassembled WGS sequence"/>
</dbReference>
<organism evidence="2 3">
    <name type="scientific">Nocardia speluncae</name>
    <dbReference type="NCBI Taxonomy" id="419477"/>
    <lineage>
        <taxon>Bacteria</taxon>
        <taxon>Bacillati</taxon>
        <taxon>Actinomycetota</taxon>
        <taxon>Actinomycetes</taxon>
        <taxon>Mycobacteriales</taxon>
        <taxon>Nocardiaceae</taxon>
        <taxon>Nocardia</taxon>
    </lineage>
</organism>
<accession>A0A846XMF3</accession>
<gene>
    <name evidence="2" type="ORF">HGA13_27390</name>
</gene>
<feature type="chain" id="PRO_5039540560" evidence="1">
    <location>
        <begin position="24"/>
        <end position="141"/>
    </location>
</feature>
<reference evidence="2 3" key="1">
    <citation type="submission" date="2020-04" db="EMBL/GenBank/DDBJ databases">
        <title>MicrobeNet Type strains.</title>
        <authorList>
            <person name="Nicholson A.C."/>
        </authorList>
    </citation>
    <scope>NUCLEOTIDE SEQUENCE [LARGE SCALE GENOMIC DNA]</scope>
    <source>
        <strain evidence="2 3">DSM 45078</strain>
    </source>
</reference>
<dbReference type="RefSeq" id="WP_068039231.1">
    <property type="nucleotide sequence ID" value="NZ_JAAXOO010000007.1"/>
</dbReference>
<evidence type="ECO:0000313" key="3">
    <source>
        <dbReference type="Proteomes" id="UP000565715"/>
    </source>
</evidence>
<keyword evidence="1" id="KW-0732">Signal</keyword>
<dbReference type="PROSITE" id="PS51257">
    <property type="entry name" value="PROKAR_LIPOPROTEIN"/>
    <property type="match status" value="1"/>
</dbReference>
<dbReference type="EMBL" id="JAAXOO010000007">
    <property type="protein sequence ID" value="NKY36767.1"/>
    <property type="molecule type" value="Genomic_DNA"/>
</dbReference>
<evidence type="ECO:0000313" key="2">
    <source>
        <dbReference type="EMBL" id="NKY36767.1"/>
    </source>
</evidence>
<dbReference type="AlphaFoldDB" id="A0A846XMF3"/>
<proteinExistence type="predicted"/>
<feature type="signal peptide" evidence="1">
    <location>
        <begin position="1"/>
        <end position="23"/>
    </location>
</feature>
<keyword evidence="3" id="KW-1185">Reference proteome</keyword>
<sequence length="141" mass="14962">MSRKSWVIAAVCAVLTVALSGCGSDDDDGSGARSYIASHYTRAENLDEANDGRAYTANNPPGAVADEITQAALPLDRRSSGPMTFLQYRDDIIAISPNGSGAKVLVDDYRNGYRRHHSYVSVFGWPSDNSGFRGGGSGDGK</sequence>
<evidence type="ECO:0000256" key="1">
    <source>
        <dbReference type="SAM" id="SignalP"/>
    </source>
</evidence>
<name>A0A846XMF3_9NOCA</name>
<comment type="caution">
    <text evidence="2">The sequence shown here is derived from an EMBL/GenBank/DDBJ whole genome shotgun (WGS) entry which is preliminary data.</text>
</comment>
<dbReference type="Pfam" id="PF14042">
    <property type="entry name" value="DUF4247"/>
    <property type="match status" value="1"/>
</dbReference>